<feature type="signal peptide" evidence="2">
    <location>
        <begin position="1"/>
        <end position="27"/>
    </location>
</feature>
<feature type="repeat" description="TNFR-Cys" evidence="1">
    <location>
        <begin position="153"/>
        <end position="195"/>
    </location>
</feature>
<organism evidence="5">
    <name type="scientific">Salpingoeca rosetta (strain ATCC 50818 / BSB-021)</name>
    <dbReference type="NCBI Taxonomy" id="946362"/>
    <lineage>
        <taxon>Eukaryota</taxon>
        <taxon>Choanoflagellata</taxon>
        <taxon>Craspedida</taxon>
        <taxon>Salpingoecidae</taxon>
        <taxon>Salpingoeca</taxon>
    </lineage>
</organism>
<dbReference type="PROSITE" id="PS50050">
    <property type="entry name" value="TNFR_NGFR_2"/>
    <property type="match status" value="1"/>
</dbReference>
<evidence type="ECO:0000259" key="3">
    <source>
        <dbReference type="PROSITE" id="PS50050"/>
    </source>
</evidence>
<comment type="caution">
    <text evidence="1">Lacks conserved residue(s) required for the propagation of feature annotation.</text>
</comment>
<dbReference type="Proteomes" id="UP000007799">
    <property type="component" value="Unassembled WGS sequence"/>
</dbReference>
<evidence type="ECO:0000256" key="1">
    <source>
        <dbReference type="PROSITE-ProRule" id="PRU00206"/>
    </source>
</evidence>
<dbReference type="GO" id="GO:0035631">
    <property type="term" value="C:CD40 receptor complex"/>
    <property type="evidence" value="ECO:0007669"/>
    <property type="project" value="TreeGrafter"/>
</dbReference>
<dbReference type="SMART" id="SM01411">
    <property type="entry name" value="Ephrin_rec_like"/>
    <property type="match status" value="2"/>
</dbReference>
<name>F2UPA9_SALR5</name>
<dbReference type="EMBL" id="GL832986">
    <property type="protein sequence ID" value="EGD79464.1"/>
    <property type="molecule type" value="Genomic_DNA"/>
</dbReference>
<evidence type="ECO:0000256" key="2">
    <source>
        <dbReference type="SAM" id="SignalP"/>
    </source>
</evidence>
<dbReference type="SMART" id="SM00208">
    <property type="entry name" value="TNFR"/>
    <property type="match status" value="2"/>
</dbReference>
<dbReference type="InterPro" id="IPR052135">
    <property type="entry name" value="TNFRSF5"/>
</dbReference>
<proteinExistence type="predicted"/>
<dbReference type="OrthoDB" id="8933063at2759"/>
<keyword evidence="5" id="KW-1185">Reference proteome</keyword>
<accession>F2UPA9</accession>
<dbReference type="GO" id="GO:0009897">
    <property type="term" value="C:external side of plasma membrane"/>
    <property type="evidence" value="ECO:0007669"/>
    <property type="project" value="TreeGrafter"/>
</dbReference>
<evidence type="ECO:0000313" key="4">
    <source>
        <dbReference type="EMBL" id="EGD79464.1"/>
    </source>
</evidence>
<dbReference type="GeneID" id="16069487"/>
<dbReference type="InterPro" id="IPR001368">
    <property type="entry name" value="TNFR/NGFR_Cys_rich_reg"/>
</dbReference>
<reference evidence="4" key="1">
    <citation type="submission" date="2009-08" db="EMBL/GenBank/DDBJ databases">
        <title>Annotation of Salpingoeca rosetta.</title>
        <authorList>
            <consortium name="The Broad Institute Genome Sequencing Platform"/>
            <person name="Russ C."/>
            <person name="Cuomo C."/>
            <person name="Burger G."/>
            <person name="Gray M.W."/>
            <person name="Holland P.W.H."/>
            <person name="King N."/>
            <person name="Lang F.B.F."/>
            <person name="Roger A.J."/>
            <person name="Ruiz-Trillo I."/>
            <person name="Young S.K."/>
            <person name="Zeng Q."/>
            <person name="Gargeya S."/>
            <person name="Alvarado L."/>
            <person name="Berlin A."/>
            <person name="Chapman S.B."/>
            <person name="Chen Z."/>
            <person name="Freedman E."/>
            <person name="Gellesch M."/>
            <person name="Goldberg J."/>
            <person name="Griggs A."/>
            <person name="Gujja S."/>
            <person name="Heilman E."/>
            <person name="Heiman D."/>
            <person name="Howarth C."/>
            <person name="Mehta T."/>
            <person name="Neiman D."/>
            <person name="Pearson M."/>
            <person name="Roberts A."/>
            <person name="Saif S."/>
            <person name="Shea T."/>
            <person name="Shenoy N."/>
            <person name="Sisk P."/>
            <person name="Stolte C."/>
            <person name="Sykes S."/>
            <person name="White J."/>
            <person name="Yandava C."/>
            <person name="Haas B."/>
            <person name="Nusbaum C."/>
            <person name="Birren B."/>
        </authorList>
    </citation>
    <scope>NUCLEOTIDE SEQUENCE [LARGE SCALE GENOMIC DNA]</scope>
    <source>
        <strain evidence="4">ATCC 50818</strain>
    </source>
</reference>
<evidence type="ECO:0000313" key="5">
    <source>
        <dbReference type="Proteomes" id="UP000007799"/>
    </source>
</evidence>
<dbReference type="GO" id="GO:0002768">
    <property type="term" value="P:immune response-regulating cell surface receptor signaling pathway"/>
    <property type="evidence" value="ECO:0007669"/>
    <property type="project" value="TreeGrafter"/>
</dbReference>
<dbReference type="CDD" id="cd00185">
    <property type="entry name" value="TNFRSF"/>
    <property type="match status" value="1"/>
</dbReference>
<dbReference type="SUPFAM" id="SSF57586">
    <property type="entry name" value="TNF receptor-like"/>
    <property type="match status" value="1"/>
</dbReference>
<dbReference type="KEGG" id="sre:PTSG_10030"/>
<feature type="domain" description="TNFR-Cys" evidence="3">
    <location>
        <begin position="153"/>
        <end position="195"/>
    </location>
</feature>
<dbReference type="PANTHER" id="PTHR46875:SF1">
    <property type="entry name" value="TUMOR NECROSIS FACTOR RECEPTOR SUPERFAMILY MEMBER 5"/>
    <property type="match status" value="1"/>
</dbReference>
<dbReference type="Gene3D" id="2.10.50.10">
    <property type="entry name" value="Tumor Necrosis Factor Receptor, subunit A, domain 2"/>
    <property type="match status" value="2"/>
</dbReference>
<feature type="chain" id="PRO_5003287773" description="TNFR-Cys domain-containing protein" evidence="2">
    <location>
        <begin position="28"/>
        <end position="328"/>
    </location>
</feature>
<dbReference type="PANTHER" id="PTHR46875">
    <property type="entry name" value="TUMOR NECROSIS FACTOR RECEPTOR SUPERFAMILY MEMBER 5"/>
    <property type="match status" value="1"/>
</dbReference>
<keyword evidence="2" id="KW-0732">Signal</keyword>
<sequence>MVYSAPVSASATSVVLVLSSVLGVVLLGYQEGQWGAVGEVVMLEDRTGAFHINSSDPNQYPVFINGVDVGAVFSTVTASNAERCLKSCPAGQYVSQWCTEAEQNKCSSCPAFTSKLGTGLDTSCQPCVPTHCGQDTYMVPCTSDQTTENQCMPCPPGTYQDNAQHRETSCKSCTDCGEGEFLLSTNCTASNGPLCLPGGIRVLGADGCAEGQWRFSGSLLACETSTSHQNTYLEGGSFGSNTAFTAISRVQIAQGTYNFTCRVDDCCKISLAGPVSVSPISFGTSCTACASCATTTVQQELPSGEYLVQYYGQDVGSSSHYKFFFDRA</sequence>
<protein>
    <recommendedName>
        <fullName evidence="3">TNFR-Cys domain-containing protein</fullName>
    </recommendedName>
</protein>
<gene>
    <name evidence="4" type="ORF">PTSG_10030</name>
</gene>
<dbReference type="AlphaFoldDB" id="F2UPA9"/>
<dbReference type="InParanoid" id="F2UPA9"/>
<dbReference type="RefSeq" id="XP_004988945.1">
    <property type="nucleotide sequence ID" value="XM_004988888.1"/>
</dbReference>